<feature type="compositionally biased region" description="Acidic residues" evidence="2">
    <location>
        <begin position="584"/>
        <end position="595"/>
    </location>
</feature>
<feature type="domain" description="Heparinase II/III-like C-terminal" evidence="3">
    <location>
        <begin position="310"/>
        <end position="555"/>
    </location>
</feature>
<organism evidence="4 5">
    <name type="scientific">Roseibium aestuarii</name>
    <dbReference type="NCBI Taxonomy" id="2600299"/>
    <lineage>
        <taxon>Bacteria</taxon>
        <taxon>Pseudomonadati</taxon>
        <taxon>Pseudomonadota</taxon>
        <taxon>Alphaproteobacteria</taxon>
        <taxon>Hyphomicrobiales</taxon>
        <taxon>Stappiaceae</taxon>
        <taxon>Roseibium</taxon>
    </lineage>
</organism>
<comment type="subcellular location">
    <subcellularLocation>
        <location evidence="1">Cell envelope</location>
    </subcellularLocation>
</comment>
<evidence type="ECO:0000256" key="2">
    <source>
        <dbReference type="SAM" id="MobiDB-lite"/>
    </source>
</evidence>
<accession>A0ABW4K2S7</accession>
<evidence type="ECO:0000256" key="1">
    <source>
        <dbReference type="ARBA" id="ARBA00004196"/>
    </source>
</evidence>
<keyword evidence="5" id="KW-1185">Reference proteome</keyword>
<dbReference type="Gene3D" id="2.70.98.70">
    <property type="match status" value="1"/>
</dbReference>
<dbReference type="InterPro" id="IPR008929">
    <property type="entry name" value="Chondroitin_lyas"/>
</dbReference>
<proteinExistence type="predicted"/>
<evidence type="ECO:0000313" key="5">
    <source>
        <dbReference type="Proteomes" id="UP001597327"/>
    </source>
</evidence>
<evidence type="ECO:0000313" key="4">
    <source>
        <dbReference type="EMBL" id="MFD1697683.1"/>
    </source>
</evidence>
<dbReference type="Proteomes" id="UP001597327">
    <property type="component" value="Unassembled WGS sequence"/>
</dbReference>
<evidence type="ECO:0000259" key="3">
    <source>
        <dbReference type="Pfam" id="PF07940"/>
    </source>
</evidence>
<dbReference type="Gene3D" id="1.50.10.100">
    <property type="entry name" value="Chondroitin AC/alginate lyase"/>
    <property type="match status" value="1"/>
</dbReference>
<protein>
    <submittedName>
        <fullName evidence="4">Heparinase II/III family protein</fullName>
    </submittedName>
</protein>
<sequence>MKAVTEQGRIWRLALGHVWQNGMRWVHGGPVFRFLPSPSAPERLIIAPQDLRTADETNAADIYGGRFLFSGHLIETHGRSPFLIEGANADWYRALHGFGWLRDLRATSSQVSRKNARVLVDDWITHCGRWDKVAWQPPVVTRRMLSWLSHSPFLLEDSDHEFYSRFLRALARHLRYLRRTINDTHDGVERLQAALAIAAGSVCLSGHGRFTRQALRRLDYELNRQILPDGGHVSRSPGAIIQILADLLPVRQVFMAQGLEMTGTVMQSVDRMMPILRFFRHADGALAHFNGMGSTPNDLVATIMAYDDARGAPPSNAPHSGYQRLSGGQSLVLMDTGRPPRDGVSGSAHAGCLSFEFSSGLNRLVVNCGVSARASDAWRKVSRSTAAHSTASLEDTSSCRFLADWPFGRWLGAPVVSGPTIVPVERHEDDAGTRVTASHDGYLKSFGIIHCRDIRLAGDGTVLDGIDSFPAGGPERHGDQFAIRFHLHPAIKASLLRGGAAILLACPDGEAWEFDSPGQDLALEDSIYLSDVYGHRKTLQLVIYGRISSSPTVVWQFRRTAVARPERRPLSRIRAQVMATPELPLDDPQTEDADISADPAGTDEAPAAPAPHSFEDEIESALDAAFDRPDRSDPS</sequence>
<feature type="compositionally biased region" description="Basic and acidic residues" evidence="2">
    <location>
        <begin position="625"/>
        <end position="635"/>
    </location>
</feature>
<dbReference type="RefSeq" id="WP_149893154.1">
    <property type="nucleotide sequence ID" value="NZ_JBHUFA010000016.1"/>
</dbReference>
<dbReference type="InterPro" id="IPR012480">
    <property type="entry name" value="Hepar_II_III_C"/>
</dbReference>
<name>A0ABW4K2S7_9HYPH</name>
<reference evidence="5" key="1">
    <citation type="journal article" date="2019" name="Int. J. Syst. Evol. Microbiol.">
        <title>The Global Catalogue of Microorganisms (GCM) 10K type strain sequencing project: providing services to taxonomists for standard genome sequencing and annotation.</title>
        <authorList>
            <consortium name="The Broad Institute Genomics Platform"/>
            <consortium name="The Broad Institute Genome Sequencing Center for Infectious Disease"/>
            <person name="Wu L."/>
            <person name="Ma J."/>
        </authorList>
    </citation>
    <scope>NUCLEOTIDE SEQUENCE [LARGE SCALE GENOMIC DNA]</scope>
    <source>
        <strain evidence="5">JCM 3369</strain>
    </source>
</reference>
<dbReference type="EMBL" id="JBHUFA010000016">
    <property type="protein sequence ID" value="MFD1697683.1"/>
    <property type="molecule type" value="Genomic_DNA"/>
</dbReference>
<feature type="region of interest" description="Disordered" evidence="2">
    <location>
        <begin position="576"/>
        <end position="635"/>
    </location>
</feature>
<dbReference type="Pfam" id="PF07940">
    <property type="entry name" value="Hepar_II_III_C"/>
    <property type="match status" value="1"/>
</dbReference>
<gene>
    <name evidence="4" type="ORF">ACFSC7_19355</name>
</gene>
<comment type="caution">
    <text evidence="4">The sequence shown here is derived from an EMBL/GenBank/DDBJ whole genome shotgun (WGS) entry which is preliminary data.</text>
</comment>